<evidence type="ECO:0000313" key="5">
    <source>
        <dbReference type="EMBL" id="CAK9858257.1"/>
    </source>
</evidence>
<feature type="compositionally biased region" description="Polar residues" evidence="4">
    <location>
        <begin position="114"/>
        <end position="132"/>
    </location>
</feature>
<sequence>MDALVEAYREVHVHMKMAVARKKGKQLFDAMAEFLGDWVGTHRGRSPASFHMALPGLSYAVDSIDSRFDPRLLHMFQTRQAAKHALAPFAKTQVLPGLLPAPAHKPTLPRCPVSSMTSNTSGRNSHGTGGQSSTIALMSGSAPVLFPGQCTPGALFVFLEDSPNSTDTMGGSITAACTDDATDSTGLPSDSQTGSVHILRQELLSKPSNSTSVPAWPGSKPELGLCKKMQSSTEAQICFLLKKCCTIASLAGEGGSLAAPVGTGMCPTGLREVVGSLQGPGAGGALFTLHLLEQSANQCGEALDAVTVMLEEVLEGSKGSADTFTDLVGTSVGGEDLLGIKDFLWRHTEVLRGRVGISSSSACNSAGVACQILVDGLSAAWEGTAEDERVDMDMKPEKGV</sequence>
<evidence type="ECO:0000313" key="6">
    <source>
        <dbReference type="Proteomes" id="UP001497522"/>
    </source>
</evidence>
<accession>A0ABP1A733</accession>
<comment type="similarity">
    <text evidence="1">Belongs to the SMG8 family.</text>
</comment>
<proteinExistence type="inferred from homology"/>
<keyword evidence="2" id="KW-0866">Nonsense-mediated mRNA decay</keyword>
<evidence type="ECO:0000256" key="3">
    <source>
        <dbReference type="ARBA" id="ARBA00029509"/>
    </source>
</evidence>
<gene>
    <name evidence="5" type="ORF">CSSPJE1EN2_LOCUS1252</name>
</gene>
<evidence type="ECO:0000256" key="4">
    <source>
        <dbReference type="SAM" id="MobiDB-lite"/>
    </source>
</evidence>
<evidence type="ECO:0000256" key="1">
    <source>
        <dbReference type="ARBA" id="ARBA00006443"/>
    </source>
</evidence>
<reference evidence="5 6" key="1">
    <citation type="submission" date="2024-03" db="EMBL/GenBank/DDBJ databases">
        <authorList>
            <consortium name="ELIXIR-Norway"/>
            <consortium name="Elixir Norway"/>
        </authorList>
    </citation>
    <scope>NUCLEOTIDE SEQUENCE [LARGE SCALE GENOMIC DNA]</scope>
</reference>
<evidence type="ECO:0000256" key="2">
    <source>
        <dbReference type="ARBA" id="ARBA00023161"/>
    </source>
</evidence>
<dbReference type="Proteomes" id="UP001497522">
    <property type="component" value="Chromosome 1"/>
</dbReference>
<protein>
    <recommendedName>
        <fullName evidence="3">Nonsense-mediated mRNA decay factor SMG8</fullName>
    </recommendedName>
</protein>
<feature type="region of interest" description="Disordered" evidence="4">
    <location>
        <begin position="100"/>
        <end position="132"/>
    </location>
</feature>
<dbReference type="EMBL" id="OZ023702">
    <property type="protein sequence ID" value="CAK9858257.1"/>
    <property type="molecule type" value="Genomic_DNA"/>
</dbReference>
<dbReference type="InterPro" id="IPR019354">
    <property type="entry name" value="SMG8-like"/>
</dbReference>
<keyword evidence="6" id="KW-1185">Reference proteome</keyword>
<dbReference type="PANTHER" id="PTHR13091:SF0">
    <property type="entry name" value="NONSENSE-MEDIATED MRNA DECAY FACTOR SMG8"/>
    <property type="match status" value="1"/>
</dbReference>
<organism evidence="5 6">
    <name type="scientific">Sphagnum jensenii</name>
    <dbReference type="NCBI Taxonomy" id="128206"/>
    <lineage>
        <taxon>Eukaryota</taxon>
        <taxon>Viridiplantae</taxon>
        <taxon>Streptophyta</taxon>
        <taxon>Embryophyta</taxon>
        <taxon>Bryophyta</taxon>
        <taxon>Sphagnophytina</taxon>
        <taxon>Sphagnopsida</taxon>
        <taxon>Sphagnales</taxon>
        <taxon>Sphagnaceae</taxon>
        <taxon>Sphagnum</taxon>
    </lineage>
</organism>
<dbReference type="PANTHER" id="PTHR13091">
    <property type="entry name" value="AMPLIFIED IN BREAST CANCER 2-RELATED"/>
    <property type="match status" value="1"/>
</dbReference>
<name>A0ABP1A733_9BRYO</name>